<dbReference type="GO" id="GO:0004803">
    <property type="term" value="F:transposase activity"/>
    <property type="evidence" value="ECO:0007669"/>
    <property type="project" value="InterPro"/>
</dbReference>
<evidence type="ECO:0000259" key="2">
    <source>
        <dbReference type="Pfam" id="PF01609"/>
    </source>
</evidence>
<feature type="domain" description="Transposase IS4-like" evidence="2">
    <location>
        <begin position="8"/>
        <end position="154"/>
    </location>
</feature>
<feature type="region of interest" description="Disordered" evidence="1">
    <location>
        <begin position="302"/>
        <end position="365"/>
    </location>
</feature>
<name>C6WA88_ACTMD</name>
<dbReference type="PANTHER" id="PTHR30007">
    <property type="entry name" value="PHP DOMAIN PROTEIN"/>
    <property type="match status" value="1"/>
</dbReference>
<dbReference type="KEGG" id="ami:Amir_5459"/>
<evidence type="ECO:0000313" key="3">
    <source>
        <dbReference type="EMBL" id="ACU39277.1"/>
    </source>
</evidence>
<feature type="region of interest" description="Disordered" evidence="1">
    <location>
        <begin position="172"/>
        <end position="249"/>
    </location>
</feature>
<dbReference type="HOGENOM" id="CLU_757869_0_0_11"/>
<organism evidence="3 4">
    <name type="scientific">Actinosynnema mirum (strain ATCC 29888 / DSM 43827 / JCM 3225 / NBRC 14064 / NCIMB 13271 / NRRL B-12336 / IMRU 3971 / 101)</name>
    <dbReference type="NCBI Taxonomy" id="446462"/>
    <lineage>
        <taxon>Bacteria</taxon>
        <taxon>Bacillati</taxon>
        <taxon>Actinomycetota</taxon>
        <taxon>Actinomycetes</taxon>
        <taxon>Pseudonocardiales</taxon>
        <taxon>Pseudonocardiaceae</taxon>
        <taxon>Actinosynnema</taxon>
    </lineage>
</organism>
<dbReference type="PANTHER" id="PTHR30007:SF1">
    <property type="entry name" value="BLR1914 PROTEIN"/>
    <property type="match status" value="1"/>
</dbReference>
<dbReference type="STRING" id="446462.Amir_5459"/>
<feature type="compositionally biased region" description="Low complexity" evidence="1">
    <location>
        <begin position="222"/>
        <end position="232"/>
    </location>
</feature>
<dbReference type="eggNOG" id="COG3293">
    <property type="taxonomic scope" value="Bacteria"/>
</dbReference>
<dbReference type="EMBL" id="CP001630">
    <property type="protein sequence ID" value="ACU39277.1"/>
    <property type="molecule type" value="Genomic_DNA"/>
</dbReference>
<evidence type="ECO:0000256" key="1">
    <source>
        <dbReference type="SAM" id="MobiDB-lite"/>
    </source>
</evidence>
<gene>
    <name evidence="3" type="ordered locus">Amir_5459</name>
</gene>
<dbReference type="Proteomes" id="UP000002213">
    <property type="component" value="Chromosome"/>
</dbReference>
<evidence type="ECO:0000313" key="4">
    <source>
        <dbReference type="Proteomes" id="UP000002213"/>
    </source>
</evidence>
<sequence length="365" mass="39185">MEDRARASGRTGTLTTKLHPAVDSAGLPLAVILTPGQAGDNPQRLPLLDNIHDIDIDIDVDADGQRVRVERAIADKAHAHPSTRAALRQRRIKATLPEHVDRIDRRSANGSAGGRPPTFDPDLYNLRNVVERCFNRLKQFRGLATRFAKRAAYHRAEIVLASIVLHLRRRSAEHAPGGSNRPGASTRSGGHRCAPPDPRWRPNRPERAPVPLQTTRGANPVGAAGTRGPAAARSHRHAGDEDAGERACAARRSTRLVRCRKPSGTGNRKLEIDPKQPVAALPHGISTSDDPHRTCFERLVEGPGSRPRFEGPGSRAQCPSPGGLEAEDSGRPGDSAIGAEAEAAVVTSVSPEEPEAAPRPVPLRS</sequence>
<feature type="compositionally biased region" description="Basic and acidic residues" evidence="1">
    <location>
        <begin position="198"/>
        <end position="207"/>
    </location>
</feature>
<dbReference type="AlphaFoldDB" id="C6WA88"/>
<accession>C6WA88</accession>
<reference evidence="3 4" key="1">
    <citation type="journal article" date="2009" name="Stand. Genomic Sci.">
        <title>Complete genome sequence of Actinosynnema mirum type strain (101).</title>
        <authorList>
            <person name="Land M."/>
            <person name="Lapidus A."/>
            <person name="Mayilraj S."/>
            <person name="Chen F."/>
            <person name="Copeland A."/>
            <person name="Del Rio T.G."/>
            <person name="Nolan M."/>
            <person name="Lucas S."/>
            <person name="Tice H."/>
            <person name="Cheng J.F."/>
            <person name="Chertkov O."/>
            <person name="Bruce D."/>
            <person name="Goodwin L."/>
            <person name="Pitluck S."/>
            <person name="Rohde M."/>
            <person name="Goker M."/>
            <person name="Pati A."/>
            <person name="Ivanova N."/>
            <person name="Mavromatis K."/>
            <person name="Chen A."/>
            <person name="Palaniappan K."/>
            <person name="Hauser L."/>
            <person name="Chang Y.J."/>
            <person name="Jeffries C.C."/>
            <person name="Brettin T."/>
            <person name="Detter J.C."/>
            <person name="Han C."/>
            <person name="Chain P."/>
            <person name="Tindall B.J."/>
            <person name="Bristow J."/>
            <person name="Eisen J.A."/>
            <person name="Markowitz V."/>
            <person name="Hugenholtz P."/>
            <person name="Kyrpides N.C."/>
            <person name="Klenk H.P."/>
        </authorList>
    </citation>
    <scope>NUCLEOTIDE SEQUENCE [LARGE SCALE GENOMIC DNA]</scope>
    <source>
        <strain evidence="4">ATCC 29888 / DSM 43827 / JCM 3225 / NBRC 14064 / NCIMB 13271 / NRRL B-12336 / IMRU 3971 / 101</strain>
    </source>
</reference>
<dbReference type="InterPro" id="IPR002559">
    <property type="entry name" value="Transposase_11"/>
</dbReference>
<proteinExistence type="predicted"/>
<protein>
    <submittedName>
        <fullName evidence="3">Transposase IS4 family protein</fullName>
    </submittedName>
</protein>
<dbReference type="Pfam" id="PF01609">
    <property type="entry name" value="DDE_Tnp_1"/>
    <property type="match status" value="1"/>
</dbReference>
<feature type="compositionally biased region" description="Low complexity" evidence="1">
    <location>
        <begin position="339"/>
        <end position="351"/>
    </location>
</feature>
<dbReference type="GO" id="GO:0003677">
    <property type="term" value="F:DNA binding"/>
    <property type="evidence" value="ECO:0007669"/>
    <property type="project" value="InterPro"/>
</dbReference>
<keyword evidence="4" id="KW-1185">Reference proteome</keyword>
<dbReference type="GO" id="GO:0006313">
    <property type="term" value="P:DNA transposition"/>
    <property type="evidence" value="ECO:0007669"/>
    <property type="project" value="InterPro"/>
</dbReference>